<organism evidence="2 3">
    <name type="scientific">Neoarthrinium moseri</name>
    <dbReference type="NCBI Taxonomy" id="1658444"/>
    <lineage>
        <taxon>Eukaryota</taxon>
        <taxon>Fungi</taxon>
        <taxon>Dikarya</taxon>
        <taxon>Ascomycota</taxon>
        <taxon>Pezizomycotina</taxon>
        <taxon>Sordariomycetes</taxon>
        <taxon>Xylariomycetidae</taxon>
        <taxon>Amphisphaeriales</taxon>
        <taxon>Apiosporaceae</taxon>
        <taxon>Neoarthrinium</taxon>
    </lineage>
</organism>
<dbReference type="EMBL" id="JAFIMR010000010">
    <property type="protein sequence ID" value="KAI1873386.1"/>
    <property type="molecule type" value="Genomic_DNA"/>
</dbReference>
<keyword evidence="1" id="KW-1133">Transmembrane helix</keyword>
<evidence type="ECO:0000313" key="3">
    <source>
        <dbReference type="Proteomes" id="UP000829685"/>
    </source>
</evidence>
<evidence type="ECO:0000256" key="1">
    <source>
        <dbReference type="SAM" id="Phobius"/>
    </source>
</evidence>
<comment type="caution">
    <text evidence="2">The sequence shown here is derived from an EMBL/GenBank/DDBJ whole genome shotgun (WGS) entry which is preliminary data.</text>
</comment>
<name>A0A9Q0ARI9_9PEZI</name>
<reference evidence="2" key="1">
    <citation type="submission" date="2021-03" db="EMBL/GenBank/DDBJ databases">
        <title>Revisited historic fungal species revealed as producer of novel bioactive compounds through whole genome sequencing and comparative genomics.</title>
        <authorList>
            <person name="Vignolle G.A."/>
            <person name="Hochenegger N."/>
            <person name="Mach R.L."/>
            <person name="Mach-Aigner A.R."/>
            <person name="Javad Rahimi M."/>
            <person name="Salim K.A."/>
            <person name="Chan C.M."/>
            <person name="Lim L.B.L."/>
            <person name="Cai F."/>
            <person name="Druzhinina I.S."/>
            <person name="U'Ren J.M."/>
            <person name="Derntl C."/>
        </authorList>
    </citation>
    <scope>NUCLEOTIDE SEQUENCE</scope>
    <source>
        <strain evidence="2">TUCIM 5799</strain>
    </source>
</reference>
<feature type="transmembrane region" description="Helical" evidence="1">
    <location>
        <begin position="20"/>
        <end position="38"/>
    </location>
</feature>
<sequence length="71" mass="8118">MAFNIASPYGPRARRSQRFVLLWLAAFLLVGFMTYYLATRHRDASSTYAKMIIHGEHVDVGRSSPKMEVID</sequence>
<accession>A0A9Q0ARI9</accession>
<dbReference type="AlphaFoldDB" id="A0A9Q0ARI9"/>
<keyword evidence="1" id="KW-0472">Membrane</keyword>
<dbReference type="Proteomes" id="UP000829685">
    <property type="component" value="Unassembled WGS sequence"/>
</dbReference>
<gene>
    <name evidence="2" type="ORF">JX265_005008</name>
</gene>
<evidence type="ECO:0000313" key="2">
    <source>
        <dbReference type="EMBL" id="KAI1873386.1"/>
    </source>
</evidence>
<protein>
    <submittedName>
        <fullName evidence="2">Uncharacterized protein</fullName>
    </submittedName>
</protein>
<dbReference type="OrthoDB" id="5210425at2759"/>
<keyword evidence="3" id="KW-1185">Reference proteome</keyword>
<proteinExistence type="predicted"/>
<keyword evidence="1" id="KW-0812">Transmembrane</keyword>